<gene>
    <name evidence="5" type="ORF">GCM10009069_21860</name>
</gene>
<name>A0A8J3G2X5_9PROT</name>
<dbReference type="PANTHER" id="PTHR43917:SF8">
    <property type="entry name" value="GH16740P-RELATED"/>
    <property type="match status" value="1"/>
</dbReference>
<proteinExistence type="predicted"/>
<comment type="caution">
    <text evidence="5">The sequence shown here is derived from an EMBL/GenBank/DDBJ whole genome shotgun (WGS) entry which is preliminary data.</text>
</comment>
<dbReference type="PANTHER" id="PTHR43917">
    <property type="match status" value="1"/>
</dbReference>
<feature type="domain" description="GST N-terminal" evidence="3">
    <location>
        <begin position="1"/>
        <end position="81"/>
    </location>
</feature>
<dbReference type="InterPro" id="IPR010987">
    <property type="entry name" value="Glutathione-S-Trfase_C-like"/>
</dbReference>
<organism evidence="5 6">
    <name type="scientific">Algimonas arctica</name>
    <dbReference type="NCBI Taxonomy" id="1479486"/>
    <lineage>
        <taxon>Bacteria</taxon>
        <taxon>Pseudomonadati</taxon>
        <taxon>Pseudomonadota</taxon>
        <taxon>Alphaproteobacteria</taxon>
        <taxon>Maricaulales</taxon>
        <taxon>Robiginitomaculaceae</taxon>
        <taxon>Algimonas</taxon>
    </lineage>
</organism>
<dbReference type="RefSeq" id="WP_189498365.1">
    <property type="nucleotide sequence ID" value="NZ_BMZH01000009.1"/>
</dbReference>
<evidence type="ECO:0000259" key="4">
    <source>
        <dbReference type="PROSITE" id="PS50405"/>
    </source>
</evidence>
<dbReference type="Pfam" id="PF00043">
    <property type="entry name" value="GST_C"/>
    <property type="match status" value="1"/>
</dbReference>
<dbReference type="EMBL" id="BMZH01000009">
    <property type="protein sequence ID" value="GHA98571.1"/>
    <property type="molecule type" value="Genomic_DNA"/>
</dbReference>
<reference evidence="5" key="1">
    <citation type="journal article" date="2014" name="Int. J. Syst. Evol. Microbiol.">
        <title>Complete genome sequence of Corynebacterium casei LMG S-19264T (=DSM 44701T), isolated from a smear-ripened cheese.</title>
        <authorList>
            <consortium name="US DOE Joint Genome Institute (JGI-PGF)"/>
            <person name="Walter F."/>
            <person name="Albersmeier A."/>
            <person name="Kalinowski J."/>
            <person name="Ruckert C."/>
        </authorList>
    </citation>
    <scope>NUCLEOTIDE SEQUENCE</scope>
    <source>
        <strain evidence="5">KCTC 32513</strain>
    </source>
</reference>
<dbReference type="Gene3D" id="3.40.30.10">
    <property type="entry name" value="Glutaredoxin"/>
    <property type="match status" value="1"/>
</dbReference>
<dbReference type="InterPro" id="IPR036282">
    <property type="entry name" value="Glutathione-S-Trfase_C_sf"/>
</dbReference>
<evidence type="ECO:0000256" key="2">
    <source>
        <dbReference type="ARBA" id="ARBA00022490"/>
    </source>
</evidence>
<dbReference type="InterPro" id="IPR051369">
    <property type="entry name" value="GST_Theta"/>
</dbReference>
<sequence>MTTLYFHPISNPSLYPLFVAEAAGVKHDRKMVNLQTQEQKGDAYLAVNPFGRVPAMVDGDLAIGESSAIGRYLARQSGSDIYSEDLREAALIDQWVEFIVHHIRANVGRVQFNRFIAPMIGETSDESSIALGEKFLAANLPHVEIALSGDGHLHGDRLTLADIALVAAMEPQFTAKLDLEAFPVLTAWLETMRKQDWYQSVHTHFGSEMGL</sequence>
<dbReference type="SFLD" id="SFLDS00019">
    <property type="entry name" value="Glutathione_Transferase_(cytos"/>
    <property type="match status" value="1"/>
</dbReference>
<evidence type="ECO:0000259" key="3">
    <source>
        <dbReference type="PROSITE" id="PS50404"/>
    </source>
</evidence>
<dbReference type="Pfam" id="PF13409">
    <property type="entry name" value="GST_N_2"/>
    <property type="match status" value="1"/>
</dbReference>
<evidence type="ECO:0000313" key="5">
    <source>
        <dbReference type="EMBL" id="GHA98571.1"/>
    </source>
</evidence>
<comment type="subcellular location">
    <subcellularLocation>
        <location evidence="1">Cytoplasm</location>
    </subcellularLocation>
</comment>
<dbReference type="InterPro" id="IPR040079">
    <property type="entry name" value="Glutathione_S-Trfase"/>
</dbReference>
<keyword evidence="6" id="KW-1185">Reference proteome</keyword>
<dbReference type="InterPro" id="IPR004045">
    <property type="entry name" value="Glutathione_S-Trfase_N"/>
</dbReference>
<protein>
    <submittedName>
        <fullName evidence="5">Glutathione S-transferase</fullName>
    </submittedName>
</protein>
<dbReference type="GO" id="GO:0005737">
    <property type="term" value="C:cytoplasm"/>
    <property type="evidence" value="ECO:0007669"/>
    <property type="project" value="UniProtKB-SubCell"/>
</dbReference>
<dbReference type="SFLD" id="SFLDG00358">
    <property type="entry name" value="Main_(cytGST)"/>
    <property type="match status" value="1"/>
</dbReference>
<feature type="domain" description="GST C-terminal" evidence="4">
    <location>
        <begin position="85"/>
        <end position="211"/>
    </location>
</feature>
<accession>A0A8J3G2X5</accession>
<dbReference type="InterPro" id="IPR004046">
    <property type="entry name" value="GST_C"/>
</dbReference>
<dbReference type="CDD" id="cd00570">
    <property type="entry name" value="GST_N_family"/>
    <property type="match status" value="1"/>
</dbReference>
<dbReference type="Proteomes" id="UP000634004">
    <property type="component" value="Unassembled WGS sequence"/>
</dbReference>
<dbReference type="InterPro" id="IPR036249">
    <property type="entry name" value="Thioredoxin-like_sf"/>
</dbReference>
<evidence type="ECO:0000313" key="6">
    <source>
        <dbReference type="Proteomes" id="UP000634004"/>
    </source>
</evidence>
<dbReference type="PROSITE" id="PS50404">
    <property type="entry name" value="GST_NTER"/>
    <property type="match status" value="1"/>
</dbReference>
<evidence type="ECO:0000256" key="1">
    <source>
        <dbReference type="ARBA" id="ARBA00004496"/>
    </source>
</evidence>
<dbReference type="SUPFAM" id="SSF47616">
    <property type="entry name" value="GST C-terminal domain-like"/>
    <property type="match status" value="1"/>
</dbReference>
<keyword evidence="2" id="KW-0963">Cytoplasm</keyword>
<reference evidence="5" key="2">
    <citation type="submission" date="2020-09" db="EMBL/GenBank/DDBJ databases">
        <authorList>
            <person name="Sun Q."/>
            <person name="Kim S."/>
        </authorList>
    </citation>
    <scope>NUCLEOTIDE SEQUENCE</scope>
    <source>
        <strain evidence="5">KCTC 32513</strain>
    </source>
</reference>
<dbReference type="AlphaFoldDB" id="A0A8J3G2X5"/>
<dbReference type="PROSITE" id="PS50405">
    <property type="entry name" value="GST_CTER"/>
    <property type="match status" value="1"/>
</dbReference>
<dbReference type="SUPFAM" id="SSF52833">
    <property type="entry name" value="Thioredoxin-like"/>
    <property type="match status" value="1"/>
</dbReference>
<dbReference type="Gene3D" id="1.20.1050.10">
    <property type="match status" value="1"/>
</dbReference>